<evidence type="ECO:0000256" key="2">
    <source>
        <dbReference type="ARBA" id="ARBA00022475"/>
    </source>
</evidence>
<dbReference type="CDD" id="cd06259">
    <property type="entry name" value="YdcF-like"/>
    <property type="match status" value="1"/>
</dbReference>
<proteinExistence type="predicted"/>
<evidence type="ECO:0000256" key="3">
    <source>
        <dbReference type="ARBA" id="ARBA00022519"/>
    </source>
</evidence>
<evidence type="ECO:0000256" key="7">
    <source>
        <dbReference type="ARBA" id="ARBA00037355"/>
    </source>
</evidence>
<keyword evidence="6 8" id="KW-0472">Membrane</keyword>
<evidence type="ECO:0000313" key="10">
    <source>
        <dbReference type="EMBL" id="TCK58532.1"/>
    </source>
</evidence>
<feature type="transmembrane region" description="Helical" evidence="8">
    <location>
        <begin position="6"/>
        <end position="24"/>
    </location>
</feature>
<dbReference type="InterPro" id="IPR051599">
    <property type="entry name" value="Cell_Envelope_Assoc"/>
</dbReference>
<keyword evidence="4 8" id="KW-0812">Transmembrane</keyword>
<keyword evidence="3" id="KW-0997">Cell inner membrane</keyword>
<comment type="function">
    <text evidence="7">Participates in the barrier function of the cell envelope.</text>
</comment>
<evidence type="ECO:0000313" key="11">
    <source>
        <dbReference type="Proteomes" id="UP000295565"/>
    </source>
</evidence>
<accession>A0A4R1K3A5</accession>
<evidence type="ECO:0000259" key="9">
    <source>
        <dbReference type="Pfam" id="PF02698"/>
    </source>
</evidence>
<evidence type="ECO:0000256" key="8">
    <source>
        <dbReference type="SAM" id="Phobius"/>
    </source>
</evidence>
<dbReference type="RefSeq" id="WP_131911503.1">
    <property type="nucleotide sequence ID" value="NZ_OU594967.1"/>
</dbReference>
<gene>
    <name evidence="10" type="ORF">EV690_0659</name>
</gene>
<organism evidence="10 11">
    <name type="scientific">Celerinatantimonas diazotrophica</name>
    <dbReference type="NCBI Taxonomy" id="412034"/>
    <lineage>
        <taxon>Bacteria</taxon>
        <taxon>Pseudomonadati</taxon>
        <taxon>Pseudomonadota</taxon>
        <taxon>Gammaproteobacteria</taxon>
        <taxon>Celerinatantimonadaceae</taxon>
        <taxon>Celerinatantimonas</taxon>
    </lineage>
</organism>
<evidence type="ECO:0000256" key="4">
    <source>
        <dbReference type="ARBA" id="ARBA00022692"/>
    </source>
</evidence>
<dbReference type="Pfam" id="PF02698">
    <property type="entry name" value="DUF218"/>
    <property type="match status" value="1"/>
</dbReference>
<comment type="caution">
    <text evidence="10">The sequence shown here is derived from an EMBL/GenBank/DDBJ whole genome shotgun (WGS) entry which is preliminary data.</text>
</comment>
<dbReference type="EMBL" id="SMGD01000011">
    <property type="protein sequence ID" value="TCK58532.1"/>
    <property type="molecule type" value="Genomic_DNA"/>
</dbReference>
<comment type="subcellular location">
    <subcellularLocation>
        <location evidence="1">Cell inner membrane</location>
        <topology evidence="1">Single-pass membrane protein</topology>
    </subcellularLocation>
</comment>
<dbReference type="OrthoDB" id="9782395at2"/>
<keyword evidence="5 8" id="KW-1133">Transmembrane helix</keyword>
<evidence type="ECO:0000256" key="6">
    <source>
        <dbReference type="ARBA" id="ARBA00023136"/>
    </source>
</evidence>
<dbReference type="InterPro" id="IPR003848">
    <property type="entry name" value="DUF218"/>
</dbReference>
<sequence>MQLKRPLRWLGVTVLMVMVILVGIDQYMRWSTQAFVYKSVKNVPAEPTALVLGTSKYVGKRLNPFYMNRVLKAVALYRQGKIKHILVSGDRASRYYNEPRTMYNDLVKRGVPGNIIEIDNAGFRTLDSIEHAKMVFGQTHLIIISQRFHLARALFIARYFKLDCVGLIAADAPFDYYWRTRLREVLARTWAVVELYILRPWRAMFN</sequence>
<dbReference type="GO" id="GO:0005886">
    <property type="term" value="C:plasma membrane"/>
    <property type="evidence" value="ECO:0007669"/>
    <property type="project" value="UniProtKB-SubCell"/>
</dbReference>
<keyword evidence="2" id="KW-1003">Cell membrane</keyword>
<evidence type="ECO:0000256" key="1">
    <source>
        <dbReference type="ARBA" id="ARBA00004377"/>
    </source>
</evidence>
<protein>
    <submittedName>
        <fullName evidence="10">SanA protein</fullName>
    </submittedName>
</protein>
<keyword evidence="11" id="KW-1185">Reference proteome</keyword>
<evidence type="ECO:0000256" key="5">
    <source>
        <dbReference type="ARBA" id="ARBA00022989"/>
    </source>
</evidence>
<dbReference type="PANTHER" id="PTHR30336">
    <property type="entry name" value="INNER MEMBRANE PROTEIN, PROBABLE PERMEASE"/>
    <property type="match status" value="1"/>
</dbReference>
<feature type="domain" description="DUF218" evidence="9">
    <location>
        <begin position="49"/>
        <end position="185"/>
    </location>
</feature>
<name>A0A4R1K3A5_9GAMM</name>
<reference evidence="10 11" key="1">
    <citation type="submission" date="2019-03" db="EMBL/GenBank/DDBJ databases">
        <title>Genomic Encyclopedia of Type Strains, Phase IV (KMG-IV): sequencing the most valuable type-strain genomes for metagenomic binning, comparative biology and taxonomic classification.</title>
        <authorList>
            <person name="Goeker M."/>
        </authorList>
    </citation>
    <scope>NUCLEOTIDE SEQUENCE [LARGE SCALE GENOMIC DNA]</scope>
    <source>
        <strain evidence="10 11">DSM 18577</strain>
    </source>
</reference>
<dbReference type="AlphaFoldDB" id="A0A4R1K3A5"/>
<dbReference type="PANTHER" id="PTHR30336:SF0">
    <property type="entry name" value="PROTEIN SANA"/>
    <property type="match status" value="1"/>
</dbReference>
<dbReference type="Proteomes" id="UP000295565">
    <property type="component" value="Unassembled WGS sequence"/>
</dbReference>